<evidence type="ECO:0000313" key="1">
    <source>
        <dbReference type="EMBL" id="KON83530.1"/>
    </source>
</evidence>
<dbReference type="STRING" id="1459.AF332_27675"/>
<accession>A0A0M0G151</accession>
<keyword evidence="2" id="KW-1185">Reference proteome</keyword>
<dbReference type="EMBL" id="LGUF01000010">
    <property type="protein sequence ID" value="KON83530.1"/>
    <property type="molecule type" value="Genomic_DNA"/>
</dbReference>
<dbReference type="AlphaFoldDB" id="A0A0M0G151"/>
<name>A0A0M0G151_SPOGL</name>
<proteinExistence type="predicted"/>
<evidence type="ECO:0000313" key="2">
    <source>
        <dbReference type="Proteomes" id="UP000037109"/>
    </source>
</evidence>
<dbReference type="Proteomes" id="UP000037109">
    <property type="component" value="Unassembled WGS sequence"/>
</dbReference>
<sequence length="77" mass="8346">MNLKFMGGNDDVLPPVTTVTTDGVSGEDVWNANDVNVKFTADDDPTGTGVNRIETRVDDGDWTNKTELTLTAERAQC</sequence>
<dbReference type="RefSeq" id="WP_053437848.1">
    <property type="nucleotide sequence ID" value="NZ_LGUF01000010.1"/>
</dbReference>
<protein>
    <submittedName>
        <fullName evidence="1">Uncharacterized protein</fullName>
    </submittedName>
</protein>
<comment type="caution">
    <text evidence="1">The sequence shown here is derived from an EMBL/GenBank/DDBJ whole genome shotgun (WGS) entry which is preliminary data.</text>
</comment>
<reference evidence="2" key="1">
    <citation type="submission" date="2015-07" db="EMBL/GenBank/DDBJ databases">
        <title>Fjat-10036 dsm4.</title>
        <authorList>
            <person name="Liu B."/>
            <person name="Wang J."/>
            <person name="Zhu Y."/>
            <person name="Liu G."/>
            <person name="Chen Q."/>
            <person name="Chen Z."/>
            <person name="Lan J."/>
            <person name="Che J."/>
            <person name="Ge C."/>
            <person name="Shi H."/>
            <person name="Pan Z."/>
            <person name="Liu X."/>
        </authorList>
    </citation>
    <scope>NUCLEOTIDE SEQUENCE [LARGE SCALE GENOMIC DNA]</scope>
    <source>
        <strain evidence="2">DSM 4</strain>
    </source>
</reference>
<organism evidence="1 2">
    <name type="scientific">Sporosarcina globispora</name>
    <name type="common">Bacillus globisporus</name>
    <dbReference type="NCBI Taxonomy" id="1459"/>
    <lineage>
        <taxon>Bacteria</taxon>
        <taxon>Bacillati</taxon>
        <taxon>Bacillota</taxon>
        <taxon>Bacilli</taxon>
        <taxon>Bacillales</taxon>
        <taxon>Caryophanaceae</taxon>
        <taxon>Sporosarcina</taxon>
    </lineage>
</organism>
<dbReference type="PATRIC" id="fig|1459.3.peg.6101"/>
<gene>
    <name evidence="1" type="ORF">AF332_27675</name>
</gene>